<evidence type="ECO:0008006" key="4">
    <source>
        <dbReference type="Google" id="ProtNLM"/>
    </source>
</evidence>
<dbReference type="GeneID" id="92073968"/>
<evidence type="ECO:0000313" key="3">
    <source>
        <dbReference type="Proteomes" id="UP001391051"/>
    </source>
</evidence>
<evidence type="ECO:0000313" key="2">
    <source>
        <dbReference type="EMBL" id="KAK7959830.1"/>
    </source>
</evidence>
<accession>A0ABR1QP25</accession>
<dbReference type="RefSeq" id="XP_066703533.1">
    <property type="nucleotide sequence ID" value="XM_066840906.1"/>
</dbReference>
<gene>
    <name evidence="2" type="ORF">PG986_004684</name>
</gene>
<proteinExistence type="predicted"/>
<comment type="caution">
    <text evidence="2">The sequence shown here is derived from an EMBL/GenBank/DDBJ whole genome shotgun (WGS) entry which is preliminary data.</text>
</comment>
<name>A0ABR1QP25_9PEZI</name>
<sequence>MDLADKAFQLPDAWAEKYRELPPLEFDTDLQVLHVELNMPKYPRPGFFPDQWALYADEPFNPDRVLDILNQGARPPARRAPSIDTPRSGSPSIEQDSVWGGDEDLVVEIPQRSLQELRQLSDPVTRDAWNALQRGGLPGLPPTAFPLWPPTIVEYATLGGPALTAASLPWAEIGALLGCVGPFGLVFDPDYVVD</sequence>
<protein>
    <recommendedName>
        <fullName evidence="4">Knr4/Smi1-like domain-containing protein</fullName>
    </recommendedName>
</protein>
<dbReference type="Proteomes" id="UP001391051">
    <property type="component" value="Unassembled WGS sequence"/>
</dbReference>
<dbReference type="EMBL" id="JAQQWE010000003">
    <property type="protein sequence ID" value="KAK7959830.1"/>
    <property type="molecule type" value="Genomic_DNA"/>
</dbReference>
<feature type="compositionally biased region" description="Polar residues" evidence="1">
    <location>
        <begin position="85"/>
        <end position="95"/>
    </location>
</feature>
<organism evidence="2 3">
    <name type="scientific">Apiospora aurea</name>
    <dbReference type="NCBI Taxonomy" id="335848"/>
    <lineage>
        <taxon>Eukaryota</taxon>
        <taxon>Fungi</taxon>
        <taxon>Dikarya</taxon>
        <taxon>Ascomycota</taxon>
        <taxon>Pezizomycotina</taxon>
        <taxon>Sordariomycetes</taxon>
        <taxon>Xylariomycetidae</taxon>
        <taxon>Amphisphaeriales</taxon>
        <taxon>Apiosporaceae</taxon>
        <taxon>Apiospora</taxon>
    </lineage>
</organism>
<feature type="region of interest" description="Disordered" evidence="1">
    <location>
        <begin position="73"/>
        <end position="98"/>
    </location>
</feature>
<evidence type="ECO:0000256" key="1">
    <source>
        <dbReference type="SAM" id="MobiDB-lite"/>
    </source>
</evidence>
<keyword evidence="3" id="KW-1185">Reference proteome</keyword>
<reference evidence="2 3" key="1">
    <citation type="submission" date="2023-01" db="EMBL/GenBank/DDBJ databases">
        <title>Analysis of 21 Apiospora genomes using comparative genomics revels a genus with tremendous synthesis potential of carbohydrate active enzymes and secondary metabolites.</title>
        <authorList>
            <person name="Sorensen T."/>
        </authorList>
    </citation>
    <scope>NUCLEOTIDE SEQUENCE [LARGE SCALE GENOMIC DNA]</scope>
    <source>
        <strain evidence="2 3">CBS 24483</strain>
    </source>
</reference>